<keyword evidence="5 6" id="KW-0694">RNA-binding</keyword>
<accession>A0A1F4NPQ8</accession>
<evidence type="ECO:0000313" key="8">
    <source>
        <dbReference type="Proteomes" id="UP000178085"/>
    </source>
</evidence>
<reference evidence="7 8" key="1">
    <citation type="journal article" date="2016" name="Nat. Commun.">
        <title>Thousands of microbial genomes shed light on interconnected biogeochemical processes in an aquifer system.</title>
        <authorList>
            <person name="Anantharaman K."/>
            <person name="Brown C.T."/>
            <person name="Hug L.A."/>
            <person name="Sharon I."/>
            <person name="Castelle C.J."/>
            <person name="Probst A.J."/>
            <person name="Thomas B.C."/>
            <person name="Singh A."/>
            <person name="Wilkins M.J."/>
            <person name="Karaoz U."/>
            <person name="Brodie E.L."/>
            <person name="Williams K.H."/>
            <person name="Hubbard S.S."/>
            <person name="Banfield J.F."/>
        </authorList>
    </citation>
    <scope>NUCLEOTIDE SEQUENCE [LARGE SCALE GENOMIC DNA]</scope>
</reference>
<dbReference type="Gene3D" id="6.10.160.10">
    <property type="match status" value="1"/>
</dbReference>
<comment type="function">
    <text evidence="5 6">Binds directly to 23S ribosomal RNA and is necessary for the in vitro assembly process of the 50S ribosomal subunit. It is not involved in the protein synthesizing functions of that subunit.</text>
</comment>
<dbReference type="EMBL" id="METD01000001">
    <property type="protein sequence ID" value="OGB73434.1"/>
    <property type="molecule type" value="Genomic_DNA"/>
</dbReference>
<dbReference type="GO" id="GO:0003735">
    <property type="term" value="F:structural constituent of ribosome"/>
    <property type="evidence" value="ECO:0007669"/>
    <property type="project" value="InterPro"/>
</dbReference>
<keyword evidence="2 5" id="KW-0689">Ribosomal protein</keyword>
<evidence type="ECO:0000256" key="4">
    <source>
        <dbReference type="ARBA" id="ARBA00035172"/>
    </source>
</evidence>
<name>A0A1F4NPQ8_UNCK3</name>
<evidence type="ECO:0000256" key="5">
    <source>
        <dbReference type="HAMAP-Rule" id="MF_00382"/>
    </source>
</evidence>
<dbReference type="InterPro" id="IPR035566">
    <property type="entry name" value="Ribosomal_protein_bL20_C"/>
</dbReference>
<keyword evidence="3 5" id="KW-0687">Ribonucleoprotein</keyword>
<comment type="similarity">
    <text evidence="1 5 6">Belongs to the bacterial ribosomal protein bL20 family.</text>
</comment>
<dbReference type="AlphaFoldDB" id="A0A1F4NPQ8"/>
<evidence type="ECO:0000313" key="7">
    <source>
        <dbReference type="EMBL" id="OGB73434.1"/>
    </source>
</evidence>
<dbReference type="SUPFAM" id="SSF74731">
    <property type="entry name" value="Ribosomal protein L20"/>
    <property type="match status" value="1"/>
</dbReference>
<dbReference type="Proteomes" id="UP000178085">
    <property type="component" value="Unassembled WGS sequence"/>
</dbReference>
<dbReference type="NCBIfam" id="TIGR01032">
    <property type="entry name" value="rplT_bact"/>
    <property type="match status" value="1"/>
</dbReference>
<dbReference type="FunFam" id="1.10.1900.20:FF:000001">
    <property type="entry name" value="50S ribosomal protein L20"/>
    <property type="match status" value="1"/>
</dbReference>
<dbReference type="GO" id="GO:0000027">
    <property type="term" value="P:ribosomal large subunit assembly"/>
    <property type="evidence" value="ECO:0007669"/>
    <property type="project" value="UniProtKB-UniRule"/>
</dbReference>
<evidence type="ECO:0000256" key="2">
    <source>
        <dbReference type="ARBA" id="ARBA00022980"/>
    </source>
</evidence>
<gene>
    <name evidence="5" type="primary">rplT</name>
    <name evidence="7" type="ORF">A3K51_01030</name>
</gene>
<dbReference type="CDD" id="cd07026">
    <property type="entry name" value="Ribosomal_L20"/>
    <property type="match status" value="1"/>
</dbReference>
<organism evidence="7 8">
    <name type="scientific">candidate division Kazan bacterium RIFCSPLOWO2_01_FULL_45_19</name>
    <dbReference type="NCBI Taxonomy" id="1798538"/>
    <lineage>
        <taxon>Bacteria</taxon>
        <taxon>Bacteria division Kazan-3B-28</taxon>
    </lineage>
</organism>
<dbReference type="PRINTS" id="PR00062">
    <property type="entry name" value="RIBOSOMALL20"/>
</dbReference>
<dbReference type="GO" id="GO:0006412">
    <property type="term" value="P:translation"/>
    <property type="evidence" value="ECO:0007669"/>
    <property type="project" value="InterPro"/>
</dbReference>
<keyword evidence="5 6" id="KW-0699">rRNA-binding</keyword>
<dbReference type="PANTHER" id="PTHR10986">
    <property type="entry name" value="39S RIBOSOMAL PROTEIN L20"/>
    <property type="match status" value="1"/>
</dbReference>
<sequence length="114" mass="13376">MRVKRGTTVRAKHRKLITSTKGFRTLRRTNIKRAREAILKAGQYAYRDRRNKKRSFRALWINRINAALTGLGIKYNSFIKKITDQKIELDRKVLAQLAVEHPTVFEQIAKQVIK</sequence>
<dbReference type="Pfam" id="PF00453">
    <property type="entry name" value="Ribosomal_L20"/>
    <property type="match status" value="1"/>
</dbReference>
<dbReference type="Gene3D" id="1.10.1900.20">
    <property type="entry name" value="Ribosomal protein L20"/>
    <property type="match status" value="1"/>
</dbReference>
<dbReference type="GO" id="GO:0005840">
    <property type="term" value="C:ribosome"/>
    <property type="evidence" value="ECO:0007669"/>
    <property type="project" value="UniProtKB-KW"/>
</dbReference>
<dbReference type="InterPro" id="IPR005813">
    <property type="entry name" value="Ribosomal_bL20"/>
</dbReference>
<dbReference type="GO" id="GO:1990904">
    <property type="term" value="C:ribonucleoprotein complex"/>
    <property type="evidence" value="ECO:0007669"/>
    <property type="project" value="UniProtKB-KW"/>
</dbReference>
<protein>
    <recommendedName>
        <fullName evidence="4 5">Large ribosomal subunit protein bL20</fullName>
    </recommendedName>
</protein>
<evidence type="ECO:0000256" key="3">
    <source>
        <dbReference type="ARBA" id="ARBA00023274"/>
    </source>
</evidence>
<dbReference type="GO" id="GO:0019843">
    <property type="term" value="F:rRNA binding"/>
    <property type="evidence" value="ECO:0007669"/>
    <property type="project" value="UniProtKB-UniRule"/>
</dbReference>
<evidence type="ECO:0000256" key="6">
    <source>
        <dbReference type="RuleBase" id="RU000560"/>
    </source>
</evidence>
<comment type="caution">
    <text evidence="7">The sequence shown here is derived from an EMBL/GenBank/DDBJ whole genome shotgun (WGS) entry which is preliminary data.</text>
</comment>
<dbReference type="HAMAP" id="MF_00382">
    <property type="entry name" value="Ribosomal_bL20"/>
    <property type="match status" value="1"/>
</dbReference>
<proteinExistence type="inferred from homology"/>
<evidence type="ECO:0000256" key="1">
    <source>
        <dbReference type="ARBA" id="ARBA00007698"/>
    </source>
</evidence>